<reference evidence="6" key="1">
    <citation type="submission" date="2021-01" db="EMBL/GenBank/DDBJ databases">
        <authorList>
            <person name="Zahm M."/>
            <person name="Roques C."/>
            <person name="Cabau C."/>
            <person name="Klopp C."/>
            <person name="Donnadieu C."/>
            <person name="Jouanno E."/>
            <person name="Lampietro C."/>
            <person name="Louis A."/>
            <person name="Herpin A."/>
            <person name="Echchiki A."/>
            <person name="Berthelot C."/>
            <person name="Parey E."/>
            <person name="Roest-Crollius H."/>
            <person name="Braasch I."/>
            <person name="Postlethwait J."/>
            <person name="Bobe J."/>
            <person name="Montfort J."/>
            <person name="Bouchez O."/>
            <person name="Begum T."/>
            <person name="Mejri S."/>
            <person name="Adams A."/>
            <person name="Chen W.-J."/>
            <person name="Guiguen Y."/>
        </authorList>
    </citation>
    <scope>NUCLEOTIDE SEQUENCE</scope>
    <source>
        <tissue evidence="6">Blood</tissue>
    </source>
</reference>
<accession>A0A8T3DBM4</accession>
<dbReference type="InterPro" id="IPR050734">
    <property type="entry name" value="PIH1/Kintoun_subfamily"/>
</dbReference>
<dbReference type="GO" id="GO:0006364">
    <property type="term" value="P:rRNA processing"/>
    <property type="evidence" value="ECO:0007669"/>
    <property type="project" value="TreeGrafter"/>
</dbReference>
<evidence type="ECO:0000256" key="1">
    <source>
        <dbReference type="ARBA" id="ARBA00008511"/>
    </source>
</evidence>
<protein>
    <recommendedName>
        <fullName evidence="2">PIH1 domain-containing protein 2</fullName>
    </recommendedName>
</protein>
<dbReference type="GO" id="GO:0005737">
    <property type="term" value="C:cytoplasm"/>
    <property type="evidence" value="ECO:0007669"/>
    <property type="project" value="TreeGrafter"/>
</dbReference>
<evidence type="ECO:0000313" key="6">
    <source>
        <dbReference type="EMBL" id="KAI1893492.1"/>
    </source>
</evidence>
<evidence type="ECO:0000259" key="5">
    <source>
        <dbReference type="Pfam" id="PF18201"/>
    </source>
</evidence>
<gene>
    <name evidence="6" type="ORF">AGOR_G00124280</name>
</gene>
<feature type="domain" description="PIH1 N-terminal" evidence="4">
    <location>
        <begin position="49"/>
        <end position="172"/>
    </location>
</feature>
<proteinExistence type="inferred from homology"/>
<dbReference type="OrthoDB" id="545063at2759"/>
<evidence type="ECO:0000256" key="2">
    <source>
        <dbReference type="ARBA" id="ARBA00040541"/>
    </source>
</evidence>
<dbReference type="EMBL" id="JAERUA010000011">
    <property type="protein sequence ID" value="KAI1893492.1"/>
    <property type="molecule type" value="Genomic_DNA"/>
</dbReference>
<dbReference type="Pfam" id="PF08190">
    <property type="entry name" value="PIH1"/>
    <property type="match status" value="1"/>
</dbReference>
<dbReference type="GO" id="GO:1990904">
    <property type="term" value="C:ribonucleoprotein complex"/>
    <property type="evidence" value="ECO:0007669"/>
    <property type="project" value="TreeGrafter"/>
</dbReference>
<evidence type="ECO:0000259" key="4">
    <source>
        <dbReference type="Pfam" id="PF08190"/>
    </source>
</evidence>
<comment type="caution">
    <text evidence="6">The sequence shown here is derived from an EMBL/GenBank/DDBJ whole genome shotgun (WGS) entry which is preliminary data.</text>
</comment>
<dbReference type="Proteomes" id="UP000829720">
    <property type="component" value="Unassembled WGS sequence"/>
</dbReference>
<dbReference type="InterPro" id="IPR012981">
    <property type="entry name" value="PIH1_N"/>
</dbReference>
<evidence type="ECO:0000256" key="3">
    <source>
        <dbReference type="SAM" id="MobiDB-lite"/>
    </source>
</evidence>
<dbReference type="AlphaFoldDB" id="A0A8T3DBM4"/>
<feature type="compositionally biased region" description="Polar residues" evidence="3">
    <location>
        <begin position="189"/>
        <end position="200"/>
    </location>
</feature>
<dbReference type="GO" id="GO:0000492">
    <property type="term" value="P:box C/D snoRNP assembly"/>
    <property type="evidence" value="ECO:0007669"/>
    <property type="project" value="TreeGrafter"/>
</dbReference>
<dbReference type="PANTHER" id="PTHR22997">
    <property type="entry name" value="PIH1 DOMAIN-CONTAINING PROTEIN 1"/>
    <property type="match status" value="1"/>
</dbReference>
<feature type="region of interest" description="Disordered" evidence="3">
    <location>
        <begin position="162"/>
        <end position="222"/>
    </location>
</feature>
<organism evidence="6 7">
    <name type="scientific">Albula goreensis</name>
    <dbReference type="NCBI Taxonomy" id="1534307"/>
    <lineage>
        <taxon>Eukaryota</taxon>
        <taxon>Metazoa</taxon>
        <taxon>Chordata</taxon>
        <taxon>Craniata</taxon>
        <taxon>Vertebrata</taxon>
        <taxon>Euteleostomi</taxon>
        <taxon>Actinopterygii</taxon>
        <taxon>Neopterygii</taxon>
        <taxon>Teleostei</taxon>
        <taxon>Albuliformes</taxon>
        <taxon>Albulidae</taxon>
        <taxon>Albula</taxon>
    </lineage>
</organism>
<feature type="domain" description="PIH1D1/2/3 CS-like" evidence="5">
    <location>
        <begin position="255"/>
        <end position="321"/>
    </location>
</feature>
<keyword evidence="7" id="KW-1185">Reference proteome</keyword>
<dbReference type="Pfam" id="PF18201">
    <property type="entry name" value="PIH1_CS"/>
    <property type="match status" value="1"/>
</dbReference>
<dbReference type="GO" id="GO:0097255">
    <property type="term" value="C:R2TP complex"/>
    <property type="evidence" value="ECO:0007669"/>
    <property type="project" value="TreeGrafter"/>
</dbReference>
<dbReference type="PANTHER" id="PTHR22997:SF6">
    <property type="entry name" value="PIH1 DOMAIN-CONTAINING PROTEIN 2"/>
    <property type="match status" value="1"/>
</dbReference>
<comment type="similarity">
    <text evidence="1">Belongs to the PIH1 family.</text>
</comment>
<sequence length="321" mass="35672">MSAFRGQEIDLQQVNQFWSMLDDMSDNDPESYRTFIQRQLKEGAEFCSPPQAHYCIRTVIQEPKGGLLYINMCGWNRVPTPKGPSHPIPVIGGILEAVTEGNETYSILDVAFNPRVLQEAQESQWERDQLYLLALSFAQKQHGLHVSQDYILLSDRLKGTAQSMRHRLASPHQNPRSAPAPTPPSGPSLLQQISSLLGKQNESEDSASIHLTPHNQAGPAKPPLIQVISSTESPQSRCPKHHLHVGMDTTGATRIMRLTVELPGVCSMSECQLSVSQDDLLLVVRDIYHLNVNLPEAVNEEDACAIFNKKKQTLCVTIPVL</sequence>
<name>A0A8T3DBM4_9TELE</name>
<dbReference type="InterPro" id="IPR041442">
    <property type="entry name" value="PIH1D1/2/3_CS-like"/>
</dbReference>
<evidence type="ECO:0000313" key="7">
    <source>
        <dbReference type="Proteomes" id="UP000829720"/>
    </source>
</evidence>